<feature type="domain" description="Cadherin" evidence="7">
    <location>
        <begin position="3091"/>
        <end position="3199"/>
    </location>
</feature>
<evidence type="ECO:0000256" key="6">
    <source>
        <dbReference type="SAM" id="MobiDB-lite"/>
    </source>
</evidence>
<dbReference type="Gene3D" id="2.60.40.1220">
    <property type="match status" value="2"/>
</dbReference>
<dbReference type="Pfam" id="PF17963">
    <property type="entry name" value="Big_9"/>
    <property type="match status" value="1"/>
</dbReference>
<dbReference type="InterPro" id="IPR044048">
    <property type="entry name" value="Big_12"/>
</dbReference>
<dbReference type="Pfam" id="PF14252">
    <property type="entry name" value="DUF4347"/>
    <property type="match status" value="2"/>
</dbReference>
<dbReference type="CDD" id="cd11304">
    <property type="entry name" value="Cadherin_repeat"/>
    <property type="match status" value="5"/>
</dbReference>
<dbReference type="Gene3D" id="2.60.40.10">
    <property type="entry name" value="Immunoglobulins"/>
    <property type="match status" value="4"/>
</dbReference>
<dbReference type="PROSITE" id="PS50268">
    <property type="entry name" value="CADHERIN_2"/>
    <property type="match status" value="9"/>
</dbReference>
<evidence type="ECO:0000313" key="8">
    <source>
        <dbReference type="EMBL" id="MBR7889685.1"/>
    </source>
</evidence>
<dbReference type="NCBIfam" id="TIGR01965">
    <property type="entry name" value="VCBS_repeat"/>
    <property type="match status" value="9"/>
</dbReference>
<reference evidence="9" key="2">
    <citation type="submission" date="2023-07" db="EMBL/GenBank/DDBJ databases">
        <title>Marinomonas vulgaris A79, complete genome.</title>
        <authorList>
            <person name="Ying J.-J."/>
        </authorList>
    </citation>
    <scope>NUCLEOTIDE SEQUENCE [LARGE SCALE GENOMIC DNA]</scope>
    <source>
        <strain evidence="9">A79</strain>
    </source>
</reference>
<feature type="region of interest" description="Disordered" evidence="6">
    <location>
        <begin position="3784"/>
        <end position="3818"/>
    </location>
</feature>
<dbReference type="SMART" id="SM00112">
    <property type="entry name" value="CA"/>
    <property type="match status" value="5"/>
</dbReference>
<dbReference type="PANTHER" id="PTHR24027:SF438">
    <property type="entry name" value="CADHERIN 23"/>
    <property type="match status" value="1"/>
</dbReference>
<dbReference type="SUPFAM" id="SSF49313">
    <property type="entry name" value="Cadherin-like"/>
    <property type="match status" value="7"/>
</dbReference>
<dbReference type="InterPro" id="IPR006644">
    <property type="entry name" value="Cadg"/>
</dbReference>
<proteinExistence type="predicted"/>
<dbReference type="Gene3D" id="2.60.40.60">
    <property type="entry name" value="Cadherins"/>
    <property type="match status" value="5"/>
</dbReference>
<gene>
    <name evidence="8" type="ORF">J9B83_12105</name>
</gene>
<dbReference type="PRINTS" id="PR00205">
    <property type="entry name" value="CADHERIN"/>
</dbReference>
<dbReference type="SMART" id="SM00736">
    <property type="entry name" value="CADG"/>
    <property type="match status" value="3"/>
</dbReference>
<comment type="caution">
    <text evidence="8">The sequence shown here is derived from an EMBL/GenBank/DDBJ whole genome shotgun (WGS) entry which is preliminary data.</text>
</comment>
<feature type="domain" description="Cadherin" evidence="7">
    <location>
        <begin position="414"/>
        <end position="539"/>
    </location>
</feature>
<feature type="domain" description="Cadherin" evidence="7">
    <location>
        <begin position="2266"/>
        <end position="2345"/>
    </location>
</feature>
<evidence type="ECO:0000259" key="7">
    <source>
        <dbReference type="PROSITE" id="PS50268"/>
    </source>
</evidence>
<feature type="domain" description="Cadherin" evidence="7">
    <location>
        <begin position="2982"/>
        <end position="3091"/>
    </location>
</feature>
<feature type="compositionally biased region" description="Polar residues" evidence="6">
    <location>
        <begin position="828"/>
        <end position="843"/>
    </location>
</feature>
<feature type="domain" description="Cadherin" evidence="7">
    <location>
        <begin position="4496"/>
        <end position="4632"/>
    </location>
</feature>
<dbReference type="Pfam" id="PF13205">
    <property type="entry name" value="Big_5"/>
    <property type="match status" value="4"/>
</dbReference>
<keyword evidence="9" id="KW-1185">Reference proteome</keyword>
<name>A0ABS5HDH8_9GAMM</name>
<dbReference type="InterPro" id="IPR002126">
    <property type="entry name" value="Cadherin-like_dom"/>
</dbReference>
<evidence type="ECO:0000256" key="5">
    <source>
        <dbReference type="ARBA" id="ARBA00023136"/>
    </source>
</evidence>
<evidence type="ECO:0000313" key="9">
    <source>
        <dbReference type="Proteomes" id="UP000679722"/>
    </source>
</evidence>
<feature type="domain" description="Cadherin" evidence="7">
    <location>
        <begin position="3834"/>
        <end position="3965"/>
    </location>
</feature>
<dbReference type="InterPro" id="IPR010221">
    <property type="entry name" value="VCBS_dom"/>
</dbReference>
<protein>
    <submittedName>
        <fullName evidence="8">DUF4347 domain-containing protein</fullName>
    </submittedName>
</protein>
<dbReference type="InterPro" id="IPR013517">
    <property type="entry name" value="FG-GAP"/>
</dbReference>
<dbReference type="PANTHER" id="PTHR24027">
    <property type="entry name" value="CADHERIN-23"/>
    <property type="match status" value="1"/>
</dbReference>
<dbReference type="SUPFAM" id="SSF69318">
    <property type="entry name" value="Integrin alpha N-terminal domain"/>
    <property type="match status" value="1"/>
</dbReference>
<evidence type="ECO:0000256" key="2">
    <source>
        <dbReference type="ARBA" id="ARBA00022729"/>
    </source>
</evidence>
<dbReference type="Pfam" id="PF19078">
    <property type="entry name" value="Big_12"/>
    <property type="match status" value="1"/>
</dbReference>
<keyword evidence="3" id="KW-0677">Repeat</keyword>
<dbReference type="PROSITE" id="PS00232">
    <property type="entry name" value="CADHERIN_1"/>
    <property type="match status" value="2"/>
</dbReference>
<dbReference type="InterPro" id="IPR039808">
    <property type="entry name" value="Cadherin"/>
</dbReference>
<keyword evidence="4" id="KW-0106">Calcium</keyword>
<feature type="domain" description="Cadherin" evidence="7">
    <location>
        <begin position="2880"/>
        <end position="2982"/>
    </location>
</feature>
<dbReference type="InterPro" id="IPR025592">
    <property type="entry name" value="DUF4347"/>
</dbReference>
<dbReference type="Pfam" id="PF13517">
    <property type="entry name" value="FG-GAP_3"/>
    <property type="match status" value="2"/>
</dbReference>
<feature type="region of interest" description="Disordered" evidence="6">
    <location>
        <begin position="828"/>
        <end position="847"/>
    </location>
</feature>
<dbReference type="InterPro" id="IPR015919">
    <property type="entry name" value="Cadherin-like_sf"/>
</dbReference>
<dbReference type="InterPro" id="IPR032812">
    <property type="entry name" value="SbsA_Ig"/>
</dbReference>
<comment type="subcellular location">
    <subcellularLocation>
        <location evidence="1">Membrane</location>
    </subcellularLocation>
</comment>
<keyword evidence="5" id="KW-0472">Membrane</keyword>
<dbReference type="InterPro" id="IPR013783">
    <property type="entry name" value="Ig-like_fold"/>
</dbReference>
<keyword evidence="2" id="KW-0732">Signal</keyword>
<dbReference type="InterPro" id="IPR028994">
    <property type="entry name" value="Integrin_alpha_N"/>
</dbReference>
<evidence type="ECO:0000256" key="4">
    <source>
        <dbReference type="ARBA" id="ARBA00022837"/>
    </source>
</evidence>
<feature type="domain" description="Cadherin" evidence="7">
    <location>
        <begin position="2778"/>
        <end position="2880"/>
    </location>
</feature>
<dbReference type="EMBL" id="JAGSSV010000017">
    <property type="protein sequence ID" value="MBR7889685.1"/>
    <property type="molecule type" value="Genomic_DNA"/>
</dbReference>
<sequence>MKKHTTNNKMKKSARKPLITALEPRLLLDGAAVATAMDVLTDSQLYDVTQGEVNQQDSDATIVIAPTEVRGVDSAQNNGKKEVVFIEDNVDDYQTLIDGIGAGVEIVLLDSSQDGLAQMALWAESNSDYDAIHILSHGSEGAVDLGAFNLDSTSVTTRTDDLTTLGAALNQEGDLLLYGCEVASGKGQDFITALAQVTQADVAASDDLTGSAELGGDWELENTSGSIETVLSLSENVLNQYRFTFADETFDFESGVTGLNTQTVTAVGMNATFTIVGERDTIIDDDHLDSQGLDPINGSTSLVTGGPNYAETKYTFTIDSGKTFDLSSISLHNWDNTETFIFESSKGSASFEVEYNNSNKVIDVASHANAANFQGISSFTITDVDNGYRMYLLMDDLVVTNITSVSANNAPTISGTPTDITVTEDATSNIDLSVVTVADTDGDDLTVTLTASSGTLAAAAGSGSVTVVDVGSGVLTLSGSASAINTYLDTTTNIQYTGDTNVSGENAATLTIKANDGTADSATTLVNIDITAVNDIPVINNLSDGAPSTAVNVSEYIDVQGAIAGVVDVDGGDFNGGFLLIEQTSGTTNGSFLSDLDDITFKFGTTESSADGTPSEGDTVWYSDGSAFVAIGAVDNSLTGQDGADLRIDFNTNDAKPNSVGDFLAYIKYSASTEGDRSFSVTVNDGDGGTSAAATFTMQIVDNIAPTVVSIDRQTPSNEITNADSLVWRVTFSEAVTNIDSADFAVSGTTGTVTNVTSAGGNAYDVTVSGGDLVSYNGNVTLSFAGGQDITDSANTPNALTATTPTSTNNTDYTLDNTVSVPTMDLSNGSDTGSSNTDNITQDTTPTVTGTAEVGATVALYDTDETTSLGSATADGSGNWSITISALSAGSHTLTTKATDAAGNVSVASSGLTITVDDTAPTLSSSNPADGAVSVAPSGDITLTFSEDVNGRYDDITLVNVSSGAIVETYDAYNSGQLTFSGNTLTINPTSDLLEATAYAIQINSGAIQDTAGNSFEGISDNTTLNFTTGVTDTAAPTFLAIQRTSDDVITGDTTSFTLTFNEAVNVTAADFALATTGSVASTIGSITGSGTNTITVNVTGISGIGTLGLNLESGHAVTDLAGNALATAEPADDEVYTVDTVAPTLISINRLTDASTNADSVQFVAVFSENVTGLSADDFELTGTAKSGASISSVFGTANGYIITVNNISGDGSLGVQLKSAATLTDTASNALTTTTASAVTEQYTIDNTAPTATAIITTNTALSTADTVTFDVTFNEAVTNVTADDFEITGDVSGTITGITGSGSSYTVTVASITGDGALGLNFKSGQNITDTASNSFSGSEPSTDESYTIDNTLPTVASISRGMVNQVKAGTATDVVFTVVFNETVSGVASSDFAVTGNATNTGVSSVSSSDGKVFKVTVADVNGTIGQTLGLSFTGSADDAVSQASTATFTAGDTYTIAGTLLNEGALTQTQLDAIEDLNRAGTLLEQSVADATQVVIVDSRVPGLVELTKESNPNADIWLLDGSRSAVEQITEILANYSDLEALHILSHGGVGEVYLGAETLSESSITQNSGIYAAWGNALSDNGDILLYGCNVAQGDIGLDFINQLAQVTGADIAASDDLTGSAVLGGDWELEVKTDVIESSALSGGNYSGVLGNQFTLTQEPLALAGAVTGDSSWLYTVAIDYDSDGDQDFLAYDGSAYSFFDNDGSGSFTKVTPNTSFPLQNSEAFLVADFDNDGDEDVIVADGTGVPSYYQNNGDATFTLSQDPLASAGAVTGDSSWLYTVAIDYDSDGDQDFLAYDGSAYSFFDNDGSGSFTKVTPNTSFPLQNSEAFLVADFDNDGDEDVIVADGTGIPSYYRQDGTVAGTNNKPPVISATTPLDNGTGVETTANLVLTFDETIASSGTGTVNIYKSSDDSLVESIVGNDGRVTGYGTSTITINPTAELDPSTSYYIQIEKGALFDLDGMTFMGITDKTTLGFTTGAGVDSTAPTFDTTPATSNISTTTFDLTTDINEAGNLYYVVVADGAQAPTAAQVKAGVSYGDNNGRGAAVITSGSATVSSGAFSNTFNVTGLTASTSYDIYVVAEDDEGNPNLQSAVTKVDATTIAPANQAPTISGAAASQAVNDAATMSPFGAITLADADNDNVSVTVALDTAAKGAFTSASLTDSGFTDAGNGSYTLSSTTLASAQAALRALVFDPADNRVAVGSTETTTFTITVNDGTVNGTNNTTTVISTSINDTPTDMALSDASYKHSEGASNVVVGSFSATDADTGESLTYSLVAGTDDTNNGLFNINGADLRITDRADVSAGTYSVRVQVSDGDATYEEVFSITVTDDQAPSISTIAPIDNATGVSVADSIKVTLDEDLQLGDSGTITLYDITGNGANSVSIDVTSHASQLSIADNVLTINPTSNLIATNQYAVQFTAGVLKDDTGNAITAVTDITSYNFTTGTVDTTKPTVAIVDVADPTQPNAGTITINFSEQVANVDISDFTLTKDGTSVDISGLSVTGTGSTYTIDLSSVTAAGGTYMLTLATSNITDTSGNALSAGDSESFVIDTTASTGVAIVRAGAQTINGSAATFTAVFSDSVSGVDASDFTLTGTATGGTISNVTQVSDSVYTVSVTGLTSDGTLGVDLNSTGTGITDTAGNPISGGKIGQQIIRDTTGPSVNAINRDGAALTTADTATFTVSFNEAVTGVDASDFSLTAGATGNISSVIGSGSTYQVTVNSITGDGDLRLDLSTSDTGITDTAGNAISAGFTPGDTLTIDNTAAVVTGSQSVNLDEGMASGTIIGQVKATDSNGISEFSIQSGNDAGYFAIDNDGVLTLTSAGAAAIDYETITSYTLNIVATDIIGQASSAVGVTIAVQDINDNAPTIGSSSTASVAENTASTAVVYDANATDADSTSAHNTLTYSLKAIGDHSAFTIDPSTGEVKLNAVADYETKASYGFTVIATDGMRSTEKAVTLSINDVNDNTPVITSGTTGSVNENAATSTVIYTASATDADGTATNNTLRYSLTGDDAALLDIDDTTGVVTLKASADYETKDSYSFNVVATDNGAGNYNSGSLSSSEAVTISVNDLNDNTPMITSGATGSVNENVATSTVIYTASATDADGTATNNTLRYSLTGTDAGLLNINATTGEVTLKASADYETQSSYSFNVVATDNGAGNYNSGSLSSSQATTVSVIDINEAPVANSDSSSALEAGGVGNNIAGSNATGNVLTNDTDIDASDSKTVTAVSVSGSNGTVGQALTGDYGSLTLKADGSYTYIVDNSNTTVQSLQAGSNITDSFTYTLSDNGSLVDTATLVITINGANDNPTQTVDDASDISESVDAIAQDLNSSGSVSFADVDASDLIDVGFVSDSNIEWSAGTLDSALASKLVAGFSVTGTDESAPGTVDWFYSVDDVALDFLAVDETITFSYVVTVTDSQNATATDTVKFTIIGSNDAPTVSATLAAGITESEDASEQVLKDSGTVSFTDIDDTDLIDVTFDSDNNIVWSGGAIDSDLATQLLEGFAVSGTSQSAPGSVDWLYDVSGVDLDFLAEGESITFSYTVYADDNSGDFALESSDASNTDSATVGTGFESGLDGWSVNNDTNTVVVSGEQTVGQWGITPNVGSMLSINSAGGSSWDISATALSLSDESKTYISNTYNNGITQANYAYKDVELGAGETLSMAWNYVATDYAPYNDSSIATFVNLDNSDSVGKIDGLTGEVSLLGATVEGTANYTTGNYGGTGWQQVSFTATDAGTYRVGYLVFDLQDTANSPYLFIDDLAGETTKNGEPYDAIDRDENAPTPISGDGSTDSGSNLPLPPSTVVSFTITGSNDAPTVSATAAAGIAESSDASEQVLQDSGTVSFTDLDDTDVVDVSFGSDNNITWSAGTLDSALASQLVTGFSVTGTGVSAPGSVDWSYSVDDADLDFLAVDETITFSYAVTVTDSQNETATDTVSFTITGTNDAPVIQVVDVTTAINEGVTLTDNGSVTFTDLDRTDRPVATQATKSVTAKAQDGTIALTLTTAQQTAIENAFSIENVSGNTNNGTVNWTYNITEANLDFLGEGEVVTAVFTITVTDDEGATDTQDVTVTITGSNDTPDIQVVDVTGEITEGNTLTDTGSVTFTDVDLTDRPTATEATQSVTAKAQDGTTALTLTTAQQTAIENAFSIENVSGNTNNGTVNWTYDITEADLDFLGEGEVVTAVFTITVIDDQNATATQDVTVTITGSNDTPDIQVVDVAASITEGSTLTDTGSVTFTDVDLTDLPTATEATKSVTAKAQDGTTGLTLTSTQQAAIEAAFSIENVSGNTNNGTVNWTYDITEADLDFLGEGEVVTAVFTITVTDDEGAKANQDVTVTITGANDAPTIKAGDVVGEIIEGATETLTDTGSVTFTDVDLTDRPTATEATKSVTAKAQDGTTALTLTSTQQAAIEAAFSIENVSGNTNNGTVNWTYNITEADLDFLGEGEVVTAVFTITVTDDEGAKANQDVTVTITGVNDTPTITVVDVVASITEGTNLTDTGSVTFADVDLTDRPTATEATQSVTAKAQDGTIALTLTTAQQTAIENAFSIENVSDNTNNGTVNWAYNITEADLDFLGEDEVVTAVFTITVTDDEGATDTQDVTVTITGSNDTPDIQVVDVTGEITEGTILKDTGSVTFTDVDLTDRPTATEATQSVTAKAQDGTTALTLTSTQQAAIEAAFSIENVSGNTNNGTVNWTYDIAETDLDFLAKGEVVTAVFTITVTDDQNTTATQDVTVTITGANDAPTVTKELAAMAGTSGQIFTPVTLPADLFADVDANEVNTLVWSIENLPTGLVFNPANRTLSGTPQGGFEGENILVVVATDAQGAQVRALVSLTLDPAPVVDSGNVSLPPTETLPPANNQEASVTEFADNTGTLPQGTLDTSAGTSGFADNTGLEASAVVPTVPVNGVVIAESRVAVNVGTDGQVQVSDQETAVNTTDLTVASFTYEAQTVQITIADARPGGSYSATLADGTALPSWVEVNATTGEITMTPPEGQGALSLKINAVDADGNIRVLELDVDLEDTVESSDEIEDPLAMLAPQGDGYMPLDQQLSLASEQFDDYGSDLMKLLVS</sequence>
<dbReference type="InterPro" id="IPR020894">
    <property type="entry name" value="Cadherin_CS"/>
</dbReference>
<reference evidence="8 9" key="1">
    <citation type="submission" date="2021-04" db="EMBL/GenBank/DDBJ databases">
        <authorList>
            <person name="Sun C."/>
        </authorList>
    </citation>
    <scope>NUCLEOTIDE SEQUENCE [LARGE SCALE GENOMIC DNA]</scope>
    <source>
        <strain evidence="8 9">A79</strain>
    </source>
</reference>
<evidence type="ECO:0000256" key="3">
    <source>
        <dbReference type="ARBA" id="ARBA00022737"/>
    </source>
</evidence>
<feature type="domain" description="Cadherin" evidence="7">
    <location>
        <begin position="4629"/>
        <end position="4765"/>
    </location>
</feature>
<organism evidence="8 9">
    <name type="scientific">Marinomonas vulgaris</name>
    <dbReference type="NCBI Taxonomy" id="2823372"/>
    <lineage>
        <taxon>Bacteria</taxon>
        <taxon>Pseudomonadati</taxon>
        <taxon>Pseudomonadota</taxon>
        <taxon>Gammaproteobacteria</taxon>
        <taxon>Oceanospirillales</taxon>
        <taxon>Oceanospirillaceae</taxon>
        <taxon>Marinomonas</taxon>
    </lineage>
</organism>
<evidence type="ECO:0000256" key="1">
    <source>
        <dbReference type="ARBA" id="ARBA00004370"/>
    </source>
</evidence>
<dbReference type="RefSeq" id="WP_211537087.1">
    <property type="nucleotide sequence ID" value="NZ_JAGSSV010000017.1"/>
</dbReference>
<dbReference type="Proteomes" id="UP000679722">
    <property type="component" value="Unassembled WGS sequence"/>
</dbReference>
<accession>A0ABS5HDH8</accession>
<dbReference type="Pfam" id="PF00028">
    <property type="entry name" value="Cadherin"/>
    <property type="match status" value="4"/>
</dbReference>
<dbReference type="InterPro" id="IPR014755">
    <property type="entry name" value="Cu-Rt/internalin_Ig-like"/>
</dbReference>